<dbReference type="InterPro" id="IPR006703">
    <property type="entry name" value="G_AIG1"/>
</dbReference>
<dbReference type="PANTHER" id="PTHR10903:SF170">
    <property type="entry name" value="GTPASE IMAP FAMILY MEMBER 7"/>
    <property type="match status" value="1"/>
</dbReference>
<dbReference type="Proteomes" id="UP000472260">
    <property type="component" value="Unassembled WGS sequence"/>
</dbReference>
<dbReference type="Gene3D" id="3.40.50.300">
    <property type="entry name" value="P-loop containing nucleotide triphosphate hydrolases"/>
    <property type="match status" value="1"/>
</dbReference>
<dbReference type="PROSITE" id="PS51720">
    <property type="entry name" value="G_AIG1"/>
    <property type="match status" value="1"/>
</dbReference>
<feature type="domain" description="AIG1-type G" evidence="5">
    <location>
        <begin position="1"/>
        <end position="126"/>
    </location>
</feature>
<evidence type="ECO:0000256" key="3">
    <source>
        <dbReference type="ARBA" id="ARBA00023134"/>
    </source>
</evidence>
<evidence type="ECO:0000313" key="6">
    <source>
        <dbReference type="Ensembl" id="ENSSANP00000080872.1"/>
    </source>
</evidence>
<evidence type="ECO:0000313" key="7">
    <source>
        <dbReference type="Proteomes" id="UP000472260"/>
    </source>
</evidence>
<reference evidence="6" key="2">
    <citation type="submission" date="2025-09" db="UniProtKB">
        <authorList>
            <consortium name="Ensembl"/>
        </authorList>
    </citation>
    <scope>IDENTIFICATION</scope>
</reference>
<dbReference type="InterPro" id="IPR027417">
    <property type="entry name" value="P-loop_NTPase"/>
</dbReference>
<evidence type="ECO:0000259" key="5">
    <source>
        <dbReference type="PROSITE" id="PS51720"/>
    </source>
</evidence>
<evidence type="ECO:0000256" key="1">
    <source>
        <dbReference type="ARBA" id="ARBA00008535"/>
    </source>
</evidence>
<dbReference type="InterPro" id="IPR045058">
    <property type="entry name" value="GIMA/IAN/Toc"/>
</dbReference>
<dbReference type="AlphaFoldDB" id="A0A671RC15"/>
<sequence>MKCVSLSSPGPHVFVIVLSVARFTQEETDTMDLIKKIFGPKAAQFSIVLFTRGDDLDEESIEDYVRQSNSAELKKLIRDCGNRFLAFSNREKQDRTQVIQLLKMIEEVKNSNEGRYFTNSMFEEAEMSIKKRMEEILKQREKEIQAQNEKLRAKYETEMEELKKRLEEKKIKADEERKQRENEFRQKEEKMMKKFDEKHKTEQNKREIENQKRSEEEKQQRAEYDGKIEEMKREIENQRLQYEKQQKEREEQDRKREEKYKQDREKMKHEQECVMTQLKMKEEEEIKKRFGGEKKK</sequence>
<organism evidence="6 7">
    <name type="scientific">Sinocyclocheilus anshuiensis</name>
    <dbReference type="NCBI Taxonomy" id="1608454"/>
    <lineage>
        <taxon>Eukaryota</taxon>
        <taxon>Metazoa</taxon>
        <taxon>Chordata</taxon>
        <taxon>Craniata</taxon>
        <taxon>Vertebrata</taxon>
        <taxon>Euteleostomi</taxon>
        <taxon>Actinopterygii</taxon>
        <taxon>Neopterygii</taxon>
        <taxon>Teleostei</taxon>
        <taxon>Ostariophysi</taxon>
        <taxon>Cypriniformes</taxon>
        <taxon>Cyprinidae</taxon>
        <taxon>Cyprininae</taxon>
        <taxon>Sinocyclocheilus</taxon>
    </lineage>
</organism>
<feature type="compositionally biased region" description="Basic and acidic residues" evidence="4">
    <location>
        <begin position="173"/>
        <end position="272"/>
    </location>
</feature>
<keyword evidence="3" id="KW-0342">GTP-binding</keyword>
<reference evidence="6" key="1">
    <citation type="submission" date="2025-08" db="UniProtKB">
        <authorList>
            <consortium name="Ensembl"/>
        </authorList>
    </citation>
    <scope>IDENTIFICATION</scope>
</reference>
<keyword evidence="2" id="KW-0547">Nucleotide-binding</keyword>
<dbReference type="Pfam" id="PF04548">
    <property type="entry name" value="AIG1"/>
    <property type="match status" value="1"/>
</dbReference>
<dbReference type="PANTHER" id="PTHR10903">
    <property type="entry name" value="GTPASE, IMAP FAMILY MEMBER-RELATED"/>
    <property type="match status" value="1"/>
</dbReference>
<protein>
    <recommendedName>
        <fullName evidence="5">AIG1-type G domain-containing protein</fullName>
    </recommendedName>
</protein>
<name>A0A671RC15_9TELE</name>
<accession>A0A671RC15</accession>
<dbReference type="SUPFAM" id="SSF52540">
    <property type="entry name" value="P-loop containing nucleoside triphosphate hydrolases"/>
    <property type="match status" value="1"/>
</dbReference>
<dbReference type="Ensembl" id="ENSSANT00000085952.1">
    <property type="protein sequence ID" value="ENSSANP00000080872.1"/>
    <property type="gene ID" value="ENSSANG00000040210.1"/>
</dbReference>
<proteinExistence type="inferred from homology"/>
<evidence type="ECO:0000256" key="4">
    <source>
        <dbReference type="SAM" id="MobiDB-lite"/>
    </source>
</evidence>
<feature type="region of interest" description="Disordered" evidence="4">
    <location>
        <begin position="173"/>
        <end position="273"/>
    </location>
</feature>
<dbReference type="GO" id="GO:0005525">
    <property type="term" value="F:GTP binding"/>
    <property type="evidence" value="ECO:0007669"/>
    <property type="project" value="UniProtKB-KW"/>
</dbReference>
<keyword evidence="7" id="KW-1185">Reference proteome</keyword>
<comment type="similarity">
    <text evidence="1">Belongs to the TRAFAC class TrmE-Era-EngA-EngB-Septin-like GTPase superfamily. AIG1/Toc34/Toc159-like paraseptin GTPase family. IAN subfamily.</text>
</comment>
<evidence type="ECO:0000256" key="2">
    <source>
        <dbReference type="ARBA" id="ARBA00022741"/>
    </source>
</evidence>